<dbReference type="InterPro" id="IPR037069">
    <property type="entry name" value="AcylCoA_DH/ox_N_sf"/>
</dbReference>
<keyword evidence="3" id="KW-1185">Reference proteome</keyword>
<dbReference type="PANTHER" id="PTHR43884">
    <property type="entry name" value="ACYL-COA DEHYDROGENASE"/>
    <property type="match status" value="1"/>
</dbReference>
<dbReference type="InterPro" id="IPR036250">
    <property type="entry name" value="AcylCo_DH-like_C"/>
</dbReference>
<proteinExistence type="predicted"/>
<comment type="caution">
    <text evidence="2">The sequence shown here is derived from an EMBL/GenBank/DDBJ whole genome shotgun (WGS) entry which is preliminary data.</text>
</comment>
<dbReference type="Gene3D" id="1.10.540.10">
    <property type="entry name" value="Acyl-CoA dehydrogenase/oxidase, N-terminal domain"/>
    <property type="match status" value="1"/>
</dbReference>
<gene>
    <name evidence="2" type="ORF">GOB81_13045</name>
</gene>
<dbReference type="InterPro" id="IPR046373">
    <property type="entry name" value="Acyl-CoA_Oxase/DH_mid-dom_sf"/>
</dbReference>
<reference evidence="2 3" key="1">
    <citation type="journal article" date="2020" name="Int. J. Syst. Evol. Microbiol.">
        <title>Novel acetic acid bacteria from cider fermentations: Acetobacter conturbans sp. nov. and Acetobacter fallax sp. nov.</title>
        <authorList>
            <person name="Sombolestani A.S."/>
            <person name="Cleenwerck I."/>
            <person name="Cnockaert M."/>
            <person name="Borremans W."/>
            <person name="Wieme A.D."/>
            <person name="De Vuyst L."/>
            <person name="Vandamme P."/>
        </authorList>
    </citation>
    <scope>NUCLEOTIDE SEQUENCE [LARGE SCALE GENOMIC DNA]</scope>
    <source>
        <strain evidence="2 3">LMG 1627</strain>
    </source>
</reference>
<accession>A0ABX0K5U2</accession>
<dbReference type="Gene3D" id="1.20.140.10">
    <property type="entry name" value="Butyryl-CoA Dehydrogenase, subunit A, domain 3"/>
    <property type="match status" value="1"/>
</dbReference>
<sequence>MTASRHDETTLLPRVRAIAEGPLAAKVVDIDQHGYYPLDILAQLGEVGALDAHLARSGGHIGTAIKAMTEVSRVCGATGFLMWCHMVCGLYLEHAPDAALNTDLLATHSAGKTFGGTALSNPMKALAGIERMALSAHPVDGGYEISGTLPWVSHIAYGQYCGAMAALQDGQEEETREILFLLRLDDRVTLRACPHFSGMEGTSTWSIRLDRYFLPDQDVIACPARPLIAEIKAPFILLQVGMAAGVIQGAIDSIWEVEGQLGHVNRYLEDRPEALQAELDALVGRAMALAERTHEQGKDYFLDTLDLRAHGSELSLRATQSALLHQGARGYLSSAGPQRRVREAHFVAIVTPAIKHLRAEMARLSAEELPA</sequence>
<feature type="domain" description="Acyl-CoA dehydrogenase/oxidase N-terminal" evidence="1">
    <location>
        <begin position="8"/>
        <end position="95"/>
    </location>
</feature>
<dbReference type="PIRSF" id="PIRSF016578">
    <property type="entry name" value="HsaA"/>
    <property type="match status" value="1"/>
</dbReference>
<evidence type="ECO:0000313" key="3">
    <source>
        <dbReference type="Proteomes" id="UP000631653"/>
    </source>
</evidence>
<organism evidence="2 3">
    <name type="scientific">Acetobacter conturbans</name>
    <dbReference type="NCBI Taxonomy" id="1737472"/>
    <lineage>
        <taxon>Bacteria</taxon>
        <taxon>Pseudomonadati</taxon>
        <taxon>Pseudomonadota</taxon>
        <taxon>Alphaproteobacteria</taxon>
        <taxon>Acetobacterales</taxon>
        <taxon>Acetobacteraceae</taxon>
        <taxon>Acetobacter</taxon>
    </lineage>
</organism>
<dbReference type="EMBL" id="WOSY01000013">
    <property type="protein sequence ID" value="NHN89540.1"/>
    <property type="molecule type" value="Genomic_DNA"/>
</dbReference>
<evidence type="ECO:0000259" key="1">
    <source>
        <dbReference type="Pfam" id="PF02771"/>
    </source>
</evidence>
<name>A0ABX0K5U2_9PROT</name>
<dbReference type="Gene3D" id="2.40.110.10">
    <property type="entry name" value="Butyryl-CoA Dehydrogenase, subunit A, domain 2"/>
    <property type="match status" value="1"/>
</dbReference>
<dbReference type="InterPro" id="IPR009100">
    <property type="entry name" value="AcylCoA_DH/oxidase_NM_dom_sf"/>
</dbReference>
<protein>
    <submittedName>
        <fullName evidence="2">Acyl-CoA dehydrogenase</fullName>
    </submittedName>
</protein>
<dbReference type="SUPFAM" id="SSF56645">
    <property type="entry name" value="Acyl-CoA dehydrogenase NM domain-like"/>
    <property type="match status" value="1"/>
</dbReference>
<dbReference type="Proteomes" id="UP000631653">
    <property type="component" value="Unassembled WGS sequence"/>
</dbReference>
<dbReference type="Pfam" id="PF02771">
    <property type="entry name" value="Acyl-CoA_dh_N"/>
    <property type="match status" value="1"/>
</dbReference>
<dbReference type="PANTHER" id="PTHR43884:SF12">
    <property type="entry name" value="ISOVALERYL-COA DEHYDROGENASE, MITOCHONDRIAL-RELATED"/>
    <property type="match status" value="1"/>
</dbReference>
<evidence type="ECO:0000313" key="2">
    <source>
        <dbReference type="EMBL" id="NHN89540.1"/>
    </source>
</evidence>
<dbReference type="SUPFAM" id="SSF47203">
    <property type="entry name" value="Acyl-CoA dehydrogenase C-terminal domain-like"/>
    <property type="match status" value="1"/>
</dbReference>
<dbReference type="InterPro" id="IPR013786">
    <property type="entry name" value="AcylCoA_DH/ox_N"/>
</dbReference>